<feature type="transmembrane region" description="Helical" evidence="8">
    <location>
        <begin position="30"/>
        <end position="56"/>
    </location>
</feature>
<keyword evidence="7 8" id="KW-0472">Membrane</keyword>
<gene>
    <name evidence="11" type="ORF">CEY11_02840</name>
</gene>
<evidence type="ECO:0000256" key="8">
    <source>
        <dbReference type="SAM" id="Phobius"/>
    </source>
</evidence>
<dbReference type="GO" id="GO:0044874">
    <property type="term" value="P:lipoprotein localization to outer membrane"/>
    <property type="evidence" value="ECO:0007669"/>
    <property type="project" value="TreeGrafter"/>
</dbReference>
<dbReference type="InterPro" id="IPR025857">
    <property type="entry name" value="MacB_PCD"/>
</dbReference>
<dbReference type="PANTHER" id="PTHR30489">
    <property type="entry name" value="LIPOPROTEIN-RELEASING SYSTEM TRANSMEMBRANE PROTEIN LOLE"/>
    <property type="match status" value="1"/>
</dbReference>
<evidence type="ECO:0000259" key="10">
    <source>
        <dbReference type="Pfam" id="PF12704"/>
    </source>
</evidence>
<evidence type="ECO:0000256" key="7">
    <source>
        <dbReference type="ARBA" id="ARBA00023136"/>
    </source>
</evidence>
<dbReference type="InterPro" id="IPR003838">
    <property type="entry name" value="ABC3_permease_C"/>
</dbReference>
<reference evidence="12" key="1">
    <citation type="submission" date="2017-06" db="EMBL/GenBank/DDBJ databases">
        <title>Herbaspirillum phytohormonus sp. nov., isolated from the root nodule of Robinia pseudoacacia in lead-zinc mine.</title>
        <authorList>
            <person name="Fan M."/>
            <person name="Lin Y."/>
        </authorList>
    </citation>
    <scope>NUCLEOTIDE SEQUENCE [LARGE SCALE GENOMIC DNA]</scope>
    <source>
        <strain evidence="12">SC-089</strain>
    </source>
</reference>
<feature type="transmembrane region" description="Helical" evidence="8">
    <location>
        <begin position="328"/>
        <end position="355"/>
    </location>
</feature>
<dbReference type="InterPro" id="IPR051447">
    <property type="entry name" value="Lipoprotein-release_system"/>
</dbReference>
<comment type="caution">
    <text evidence="11">The sequence shown here is derived from an EMBL/GenBank/DDBJ whole genome shotgun (WGS) entry which is preliminary data.</text>
</comment>
<dbReference type="AlphaFoldDB" id="A0A225N0V5"/>
<evidence type="ECO:0000256" key="5">
    <source>
        <dbReference type="ARBA" id="ARBA00022692"/>
    </source>
</evidence>
<evidence type="ECO:0000256" key="3">
    <source>
        <dbReference type="ARBA" id="ARBA00022448"/>
    </source>
</evidence>
<dbReference type="EMBL" id="NJIH01000002">
    <property type="protein sequence ID" value="OWT65690.1"/>
    <property type="molecule type" value="Genomic_DNA"/>
</dbReference>
<keyword evidence="12" id="KW-1185">Reference proteome</keyword>
<dbReference type="OrthoDB" id="9808461at2"/>
<keyword evidence="3" id="KW-0813">Transport</keyword>
<feature type="domain" description="MacB-like periplasmic core" evidence="10">
    <location>
        <begin position="36"/>
        <end position="256"/>
    </location>
</feature>
<sequence>MLKSSYELWIGARYAGMARARRRDGRKDRFVSFIAATSMAGIALGVAALIVVLSVMNGFQTQVRDRMLSVLPHIELYVPGMAPGQVLQHWQQIAQDAEKNRAVKGAAPFVAAQAMLVRGESLSGVQIRGIDPKLESAVSDIHGQMMDGSLDALQPGSYAIVLGNQIAASLGVHRGDTVLVLAPQGSISPAGFAPRMRQFTVAGIFSSGYYEYDASLAFVNYEDAAKVFRDSGTSGVRLRIADMQRAPEVAQQLKQILPPAVQASDWTQNNRTWFAAVRTEKRMMFLILALIVAVAAFNLLSSLVMAVKDKQSDIAILRTLGATPREIGRIFLVQGTLIGVVGTLLGVGFGALIAYNIDVIVPFLERLFGVHFLPQQVYFISELPSTPELSDIVTIAVTSLVLSVLATLYPSWRASRLQPAEVLRHD</sequence>
<dbReference type="NCBIfam" id="TIGR02212">
    <property type="entry name" value="lolCE"/>
    <property type="match status" value="1"/>
</dbReference>
<evidence type="ECO:0000256" key="1">
    <source>
        <dbReference type="ARBA" id="ARBA00004651"/>
    </source>
</evidence>
<dbReference type="Proteomes" id="UP000214603">
    <property type="component" value="Unassembled WGS sequence"/>
</dbReference>
<feature type="domain" description="ABC3 transporter permease C-terminal" evidence="9">
    <location>
        <begin position="286"/>
        <end position="419"/>
    </location>
</feature>
<dbReference type="GO" id="GO:0042953">
    <property type="term" value="P:lipoprotein transport"/>
    <property type="evidence" value="ECO:0007669"/>
    <property type="project" value="InterPro"/>
</dbReference>
<evidence type="ECO:0000256" key="2">
    <source>
        <dbReference type="ARBA" id="ARBA00005236"/>
    </source>
</evidence>
<protein>
    <submittedName>
        <fullName evidence="11">Lipoprotein-releasing system transmembrane subunit LolC</fullName>
    </submittedName>
</protein>
<keyword evidence="4" id="KW-1003">Cell membrane</keyword>
<feature type="transmembrane region" description="Helical" evidence="8">
    <location>
        <begin position="283"/>
        <end position="307"/>
    </location>
</feature>
<evidence type="ECO:0000313" key="12">
    <source>
        <dbReference type="Proteomes" id="UP000214603"/>
    </source>
</evidence>
<dbReference type="Pfam" id="PF02687">
    <property type="entry name" value="FtsX"/>
    <property type="match status" value="1"/>
</dbReference>
<evidence type="ECO:0000313" key="11">
    <source>
        <dbReference type="EMBL" id="OWT65690.1"/>
    </source>
</evidence>
<dbReference type="InterPro" id="IPR011925">
    <property type="entry name" value="LolCE_TM"/>
</dbReference>
<dbReference type="Pfam" id="PF12704">
    <property type="entry name" value="MacB_PCD"/>
    <property type="match status" value="1"/>
</dbReference>
<organism evidence="11 12">
    <name type="scientific">Candidimonas nitroreducens</name>
    <dbReference type="NCBI Taxonomy" id="683354"/>
    <lineage>
        <taxon>Bacteria</taxon>
        <taxon>Pseudomonadati</taxon>
        <taxon>Pseudomonadota</taxon>
        <taxon>Betaproteobacteria</taxon>
        <taxon>Burkholderiales</taxon>
        <taxon>Alcaligenaceae</taxon>
        <taxon>Candidimonas</taxon>
    </lineage>
</organism>
<keyword evidence="6 8" id="KW-1133">Transmembrane helix</keyword>
<name>A0A225N0V5_9BURK</name>
<comment type="similarity">
    <text evidence="2">Belongs to the ABC-4 integral membrane protein family. LolC/E subfamily.</text>
</comment>
<evidence type="ECO:0000256" key="6">
    <source>
        <dbReference type="ARBA" id="ARBA00022989"/>
    </source>
</evidence>
<evidence type="ECO:0000256" key="4">
    <source>
        <dbReference type="ARBA" id="ARBA00022475"/>
    </source>
</evidence>
<dbReference type="PANTHER" id="PTHR30489:SF0">
    <property type="entry name" value="LIPOPROTEIN-RELEASING SYSTEM TRANSMEMBRANE PROTEIN LOLE"/>
    <property type="match status" value="1"/>
</dbReference>
<dbReference type="GO" id="GO:0098797">
    <property type="term" value="C:plasma membrane protein complex"/>
    <property type="evidence" value="ECO:0007669"/>
    <property type="project" value="TreeGrafter"/>
</dbReference>
<keyword evidence="11" id="KW-0449">Lipoprotein</keyword>
<proteinExistence type="inferred from homology"/>
<evidence type="ECO:0000259" key="9">
    <source>
        <dbReference type="Pfam" id="PF02687"/>
    </source>
</evidence>
<accession>A0A225N0V5</accession>
<comment type="subcellular location">
    <subcellularLocation>
        <location evidence="1">Cell membrane</location>
        <topology evidence="1">Multi-pass membrane protein</topology>
    </subcellularLocation>
</comment>
<keyword evidence="5 8" id="KW-0812">Transmembrane</keyword>
<feature type="transmembrane region" description="Helical" evidence="8">
    <location>
        <begin position="392"/>
        <end position="409"/>
    </location>
</feature>